<dbReference type="AlphaFoldDB" id="A0AAE3TD10"/>
<evidence type="ECO:0000256" key="2">
    <source>
        <dbReference type="ARBA" id="ARBA00022679"/>
    </source>
</evidence>
<dbReference type="GO" id="GO:0005524">
    <property type="term" value="F:ATP binding"/>
    <property type="evidence" value="ECO:0007669"/>
    <property type="project" value="UniProtKB-KW"/>
</dbReference>
<evidence type="ECO:0000313" key="10">
    <source>
        <dbReference type="Proteomes" id="UP001221302"/>
    </source>
</evidence>
<name>A0AAE3TD10_9BACT</name>
<evidence type="ECO:0000313" key="9">
    <source>
        <dbReference type="EMBL" id="MDF1610728.1"/>
    </source>
</evidence>
<dbReference type="InterPro" id="IPR011914">
    <property type="entry name" value="RfaE_dom_II"/>
</dbReference>
<dbReference type="GO" id="GO:0016779">
    <property type="term" value="F:nucleotidyltransferase activity"/>
    <property type="evidence" value="ECO:0007669"/>
    <property type="project" value="UniProtKB-KW"/>
</dbReference>
<dbReference type="InterPro" id="IPR014729">
    <property type="entry name" value="Rossmann-like_a/b/a_fold"/>
</dbReference>
<sequence length="160" mass="17931">MSLVLNIIELIKVRNELKKQNKKVVFTNGVFDILHAGHVDYLIKAKKLGDVLIVAVNSDSSVKKIKGDLRPVVPQNERAFIISQLKPVDYVTIFDEETPYEVIKKLIPDVLVKGADWSKDKIVGADIVESNGGKVETIKFVNNTSTTNIIKTVLEKFKKE</sequence>
<evidence type="ECO:0000256" key="6">
    <source>
        <dbReference type="ARBA" id="ARBA00023277"/>
    </source>
</evidence>
<dbReference type="NCBIfam" id="TIGR00125">
    <property type="entry name" value="cyt_tran_rel"/>
    <property type="match status" value="1"/>
</dbReference>
<comment type="catalytic activity">
    <reaction evidence="7">
        <text>D-glycero-beta-D-manno-heptose 1-phosphate + ATP + H(+) = ADP-D-glycero-beta-D-manno-heptose + diphosphate</text>
        <dbReference type="Rhea" id="RHEA:27465"/>
        <dbReference type="ChEBI" id="CHEBI:15378"/>
        <dbReference type="ChEBI" id="CHEBI:30616"/>
        <dbReference type="ChEBI" id="CHEBI:33019"/>
        <dbReference type="ChEBI" id="CHEBI:59967"/>
        <dbReference type="ChEBI" id="CHEBI:61593"/>
        <dbReference type="EC" id="2.7.7.70"/>
    </reaction>
</comment>
<keyword evidence="3 9" id="KW-0548">Nucleotidyltransferase</keyword>
<keyword evidence="6" id="KW-0119">Carbohydrate metabolism</keyword>
<reference evidence="9" key="1">
    <citation type="submission" date="2023-03" db="EMBL/GenBank/DDBJ databases">
        <title>Stygiobacter electus gen. nov., sp. nov., facultatively anaerobic thermotolerant bacterium of the class Ignavibacteria from a well of Yessentuki mineral water deposit.</title>
        <authorList>
            <person name="Podosokorskaya O.A."/>
            <person name="Elcheninov A.G."/>
            <person name="Petrova N.F."/>
            <person name="Zavarzina D.G."/>
            <person name="Kublanov I.V."/>
            <person name="Merkel A.Y."/>
        </authorList>
    </citation>
    <scope>NUCLEOTIDE SEQUENCE</scope>
    <source>
        <strain evidence="9">09-Me</strain>
    </source>
</reference>
<dbReference type="NCBIfam" id="TIGR02199">
    <property type="entry name" value="rfaE_dom_II"/>
    <property type="match status" value="1"/>
</dbReference>
<evidence type="ECO:0000256" key="1">
    <source>
        <dbReference type="ARBA" id="ARBA00012519"/>
    </source>
</evidence>
<feature type="domain" description="Cytidyltransferase-like" evidence="8">
    <location>
        <begin position="26"/>
        <end position="121"/>
    </location>
</feature>
<keyword evidence="2" id="KW-0808">Transferase</keyword>
<evidence type="ECO:0000259" key="8">
    <source>
        <dbReference type="Pfam" id="PF01467"/>
    </source>
</evidence>
<dbReference type="InterPro" id="IPR050385">
    <property type="entry name" value="Archaeal_FAD_synthase"/>
</dbReference>
<accession>A0AAE3TD10</accession>
<dbReference type="RefSeq" id="WP_321534493.1">
    <property type="nucleotide sequence ID" value="NZ_JARGDL010000001.1"/>
</dbReference>
<comment type="caution">
    <text evidence="9">The sequence shown here is derived from an EMBL/GenBank/DDBJ whole genome shotgun (WGS) entry which is preliminary data.</text>
</comment>
<keyword evidence="10" id="KW-1185">Reference proteome</keyword>
<dbReference type="PANTHER" id="PTHR43793">
    <property type="entry name" value="FAD SYNTHASE"/>
    <property type="match status" value="1"/>
</dbReference>
<evidence type="ECO:0000256" key="4">
    <source>
        <dbReference type="ARBA" id="ARBA00022741"/>
    </source>
</evidence>
<dbReference type="Pfam" id="PF01467">
    <property type="entry name" value="CTP_transf_like"/>
    <property type="match status" value="1"/>
</dbReference>
<organism evidence="9 10">
    <name type="scientific">Stygiobacter electus</name>
    <dbReference type="NCBI Taxonomy" id="3032292"/>
    <lineage>
        <taxon>Bacteria</taxon>
        <taxon>Pseudomonadati</taxon>
        <taxon>Ignavibacteriota</taxon>
        <taxon>Ignavibacteria</taxon>
        <taxon>Ignavibacteriales</taxon>
        <taxon>Melioribacteraceae</taxon>
        <taxon>Stygiobacter</taxon>
    </lineage>
</organism>
<gene>
    <name evidence="9" type="primary">rfaE2</name>
    <name evidence="9" type="ORF">P0M35_01075</name>
</gene>
<dbReference type="InterPro" id="IPR004821">
    <property type="entry name" value="Cyt_trans-like"/>
</dbReference>
<dbReference type="PANTHER" id="PTHR43793:SF2">
    <property type="entry name" value="BIFUNCTIONAL PROTEIN HLDE"/>
    <property type="match status" value="1"/>
</dbReference>
<keyword evidence="4" id="KW-0547">Nucleotide-binding</keyword>
<keyword evidence="5" id="KW-0067">ATP-binding</keyword>
<dbReference type="GO" id="GO:0005975">
    <property type="term" value="P:carbohydrate metabolic process"/>
    <property type="evidence" value="ECO:0007669"/>
    <property type="project" value="InterPro"/>
</dbReference>
<evidence type="ECO:0000256" key="5">
    <source>
        <dbReference type="ARBA" id="ARBA00022840"/>
    </source>
</evidence>
<evidence type="ECO:0000256" key="3">
    <source>
        <dbReference type="ARBA" id="ARBA00022695"/>
    </source>
</evidence>
<dbReference type="Proteomes" id="UP001221302">
    <property type="component" value="Unassembled WGS sequence"/>
</dbReference>
<dbReference type="EMBL" id="JARGDL010000001">
    <property type="protein sequence ID" value="MDF1610728.1"/>
    <property type="molecule type" value="Genomic_DNA"/>
</dbReference>
<dbReference type="GO" id="GO:0016773">
    <property type="term" value="F:phosphotransferase activity, alcohol group as acceptor"/>
    <property type="evidence" value="ECO:0007669"/>
    <property type="project" value="InterPro"/>
</dbReference>
<dbReference type="EC" id="2.7.7.70" evidence="1"/>
<dbReference type="SUPFAM" id="SSF52374">
    <property type="entry name" value="Nucleotidylyl transferase"/>
    <property type="match status" value="1"/>
</dbReference>
<dbReference type="Gene3D" id="3.40.50.620">
    <property type="entry name" value="HUPs"/>
    <property type="match status" value="1"/>
</dbReference>
<protein>
    <recommendedName>
        <fullName evidence="1">D-glycero-beta-D-manno-heptose 1-phosphate adenylyltransferase</fullName>
        <ecNumber evidence="1">2.7.7.70</ecNumber>
    </recommendedName>
</protein>
<evidence type="ECO:0000256" key="7">
    <source>
        <dbReference type="ARBA" id="ARBA00047428"/>
    </source>
</evidence>
<proteinExistence type="predicted"/>